<gene>
    <name evidence="1" type="ORF">JCGZ_01928</name>
</gene>
<evidence type="ECO:0000313" key="2">
    <source>
        <dbReference type="Proteomes" id="UP000027138"/>
    </source>
</evidence>
<reference evidence="1 2" key="1">
    <citation type="journal article" date="2014" name="PLoS ONE">
        <title>Global Analysis of Gene Expression Profiles in Physic Nut (Jatropha curcas L.) Seedlings Exposed to Salt Stress.</title>
        <authorList>
            <person name="Zhang L."/>
            <person name="Zhang C."/>
            <person name="Wu P."/>
            <person name="Chen Y."/>
            <person name="Li M."/>
            <person name="Jiang H."/>
            <person name="Wu G."/>
        </authorList>
    </citation>
    <scope>NUCLEOTIDE SEQUENCE [LARGE SCALE GENOMIC DNA]</scope>
    <source>
        <strain evidence="2">cv. GZQX0401</strain>
        <tissue evidence="1">Young leaves</tissue>
    </source>
</reference>
<name>A0A067JT79_JATCU</name>
<sequence length="73" mass="7617">MRTCINITCKHANDMKPEPSLVPLAGGGANLSEDAESLRGGVCDIPGLGHYTLGESHIGYAQGGSDVHKGWQP</sequence>
<evidence type="ECO:0000313" key="1">
    <source>
        <dbReference type="EMBL" id="KDP22704.1"/>
    </source>
</evidence>
<accession>A0A067JT79</accession>
<protein>
    <submittedName>
        <fullName evidence="1">Uncharacterized protein</fullName>
    </submittedName>
</protein>
<proteinExistence type="predicted"/>
<dbReference type="EMBL" id="KK915396">
    <property type="protein sequence ID" value="KDP22704.1"/>
    <property type="molecule type" value="Genomic_DNA"/>
</dbReference>
<keyword evidence="2" id="KW-1185">Reference proteome</keyword>
<dbReference type="Proteomes" id="UP000027138">
    <property type="component" value="Unassembled WGS sequence"/>
</dbReference>
<organism evidence="1 2">
    <name type="scientific">Jatropha curcas</name>
    <name type="common">Barbados nut</name>
    <dbReference type="NCBI Taxonomy" id="180498"/>
    <lineage>
        <taxon>Eukaryota</taxon>
        <taxon>Viridiplantae</taxon>
        <taxon>Streptophyta</taxon>
        <taxon>Embryophyta</taxon>
        <taxon>Tracheophyta</taxon>
        <taxon>Spermatophyta</taxon>
        <taxon>Magnoliopsida</taxon>
        <taxon>eudicotyledons</taxon>
        <taxon>Gunneridae</taxon>
        <taxon>Pentapetalae</taxon>
        <taxon>rosids</taxon>
        <taxon>fabids</taxon>
        <taxon>Malpighiales</taxon>
        <taxon>Euphorbiaceae</taxon>
        <taxon>Crotonoideae</taxon>
        <taxon>Jatropheae</taxon>
        <taxon>Jatropha</taxon>
    </lineage>
</organism>
<dbReference type="AlphaFoldDB" id="A0A067JT79"/>